<keyword evidence="1" id="KW-1133">Transmembrane helix</keyword>
<dbReference type="RefSeq" id="WP_399643101.1">
    <property type="nucleotide sequence ID" value="NZ_JBITYG010000001.1"/>
</dbReference>
<sequence length="383" mass="37392">MLSLRVARGSAPTVLLRRLLVAGASAGTGFLLLAALGYAMGHPGNPSAAGARLAWCVVPFAAALQLSVAVSRSEPSGRLHSGLAAAGLGRGGVPLLAAATTALSCALGSVVALLVFLQVRDGTALGSDRPLPVAGALTLLAAVPLLAAAASAASLWPRGAAPAAPASADADDPGALSAVTAPAGLPWGAALTAIGLAIEVTADNLSRSTATDLLPLPGGLGSAAPTVLAGWALTAAGMVLAGPGLVHACGRLLALHRPGALRLLAGRTLQEESPRIGRPIGVLCAVTAGALAALELYGTGDRELGPLTGLAAALITICALGTVLTAALEARRTREHSTAALVQLGVPASLLRAAAGLRCAVVLVAVVPLTVLIAQLASSPLAT</sequence>
<gene>
    <name evidence="2" type="ORF">ACIGXA_00305</name>
</gene>
<dbReference type="EMBL" id="JBITYG010000001">
    <property type="protein sequence ID" value="MFI9098941.1"/>
    <property type="molecule type" value="Genomic_DNA"/>
</dbReference>
<feature type="transmembrane region" description="Helical" evidence="1">
    <location>
        <begin position="131"/>
        <end position="156"/>
    </location>
</feature>
<name>A0ABW8C0J6_9ACTN</name>
<reference evidence="2 3" key="1">
    <citation type="submission" date="2024-10" db="EMBL/GenBank/DDBJ databases">
        <title>The Natural Products Discovery Center: Release of the First 8490 Sequenced Strains for Exploring Actinobacteria Biosynthetic Diversity.</title>
        <authorList>
            <person name="Kalkreuter E."/>
            <person name="Kautsar S.A."/>
            <person name="Yang D."/>
            <person name="Bader C.D."/>
            <person name="Teijaro C.N."/>
            <person name="Fluegel L."/>
            <person name="Davis C.M."/>
            <person name="Simpson J.R."/>
            <person name="Lauterbach L."/>
            <person name="Steele A.D."/>
            <person name="Gui C."/>
            <person name="Meng S."/>
            <person name="Li G."/>
            <person name="Viehrig K."/>
            <person name="Ye F."/>
            <person name="Su P."/>
            <person name="Kiefer A.F."/>
            <person name="Nichols A."/>
            <person name="Cepeda A.J."/>
            <person name="Yan W."/>
            <person name="Fan B."/>
            <person name="Jiang Y."/>
            <person name="Adhikari A."/>
            <person name="Zheng C.-J."/>
            <person name="Schuster L."/>
            <person name="Cowan T.M."/>
            <person name="Smanski M.J."/>
            <person name="Chevrette M.G."/>
            <person name="De Carvalho L.P.S."/>
            <person name="Shen B."/>
        </authorList>
    </citation>
    <scope>NUCLEOTIDE SEQUENCE [LARGE SCALE GENOMIC DNA]</scope>
    <source>
        <strain evidence="2 3">NPDC053399</strain>
    </source>
</reference>
<organism evidence="2 3">
    <name type="scientific">Streptomyces fildesensis</name>
    <dbReference type="NCBI Taxonomy" id="375757"/>
    <lineage>
        <taxon>Bacteria</taxon>
        <taxon>Bacillati</taxon>
        <taxon>Actinomycetota</taxon>
        <taxon>Actinomycetes</taxon>
        <taxon>Kitasatosporales</taxon>
        <taxon>Streptomycetaceae</taxon>
        <taxon>Streptomyces</taxon>
    </lineage>
</organism>
<keyword evidence="1" id="KW-0472">Membrane</keyword>
<evidence type="ECO:0000313" key="2">
    <source>
        <dbReference type="EMBL" id="MFI9098941.1"/>
    </source>
</evidence>
<keyword evidence="1" id="KW-0812">Transmembrane</keyword>
<evidence type="ECO:0008006" key="4">
    <source>
        <dbReference type="Google" id="ProtNLM"/>
    </source>
</evidence>
<feature type="transmembrane region" description="Helical" evidence="1">
    <location>
        <begin position="349"/>
        <end position="377"/>
    </location>
</feature>
<evidence type="ECO:0000256" key="1">
    <source>
        <dbReference type="SAM" id="Phobius"/>
    </source>
</evidence>
<feature type="transmembrane region" description="Helical" evidence="1">
    <location>
        <begin position="309"/>
        <end position="328"/>
    </location>
</feature>
<protein>
    <recommendedName>
        <fullName evidence="4">Integral membrane protein</fullName>
    </recommendedName>
</protein>
<dbReference type="Proteomes" id="UP001614394">
    <property type="component" value="Unassembled WGS sequence"/>
</dbReference>
<evidence type="ECO:0000313" key="3">
    <source>
        <dbReference type="Proteomes" id="UP001614394"/>
    </source>
</evidence>
<feature type="transmembrane region" description="Helical" evidence="1">
    <location>
        <begin position="93"/>
        <end position="119"/>
    </location>
</feature>
<feature type="transmembrane region" description="Helical" evidence="1">
    <location>
        <begin position="20"/>
        <end position="41"/>
    </location>
</feature>
<accession>A0ABW8C0J6</accession>
<keyword evidence="3" id="KW-1185">Reference proteome</keyword>
<comment type="caution">
    <text evidence="2">The sequence shown here is derived from an EMBL/GenBank/DDBJ whole genome shotgun (WGS) entry which is preliminary data.</text>
</comment>
<proteinExistence type="predicted"/>